<dbReference type="RefSeq" id="WP_259536874.1">
    <property type="nucleotide sequence ID" value="NZ_JANLCJ010000001.1"/>
</dbReference>
<sequence length="238" mass="25749">MRWRPSTMNPVLLVPGLLCSTEIWAPQQTALWRHLSVQVASTLGGNTVEDVAAQILDAAPARFQLAGISLGGYICFEILRQAPDRVERLALVDTSALPDSPEQSEGRRAMLTAAETDYLKTAVDGLMAVLHPDRQQRPDFRAVNERMAAAVGLEGFRSQTELAMTRPDSRPDLGAIAVPTLVLVGDSDALTPPARSEEIATGIPDAALMIVPQSGHASTLEQPEFVNTALVDWFTRRA</sequence>
<keyword evidence="2" id="KW-0378">Hydrolase</keyword>
<comment type="caution">
    <text evidence="2">The sequence shown here is derived from an EMBL/GenBank/DDBJ whole genome shotgun (WGS) entry which is preliminary data.</text>
</comment>
<proteinExistence type="predicted"/>
<dbReference type="InterPro" id="IPR000073">
    <property type="entry name" value="AB_hydrolase_1"/>
</dbReference>
<evidence type="ECO:0000259" key="1">
    <source>
        <dbReference type="Pfam" id="PF00561"/>
    </source>
</evidence>
<dbReference type="EMBL" id="JANLCJ010000001">
    <property type="protein sequence ID" value="MCS5732300.1"/>
    <property type="molecule type" value="Genomic_DNA"/>
</dbReference>
<gene>
    <name evidence="2" type="ORF">N1032_00890</name>
</gene>
<evidence type="ECO:0000313" key="2">
    <source>
        <dbReference type="EMBL" id="MCS5732300.1"/>
    </source>
</evidence>
<feature type="domain" description="AB hydrolase-1" evidence="1">
    <location>
        <begin position="48"/>
        <end position="221"/>
    </location>
</feature>
<name>A0ABT2GWF5_9MICO</name>
<reference evidence="2" key="1">
    <citation type="submission" date="2022-08" db="EMBL/GenBank/DDBJ databases">
        <authorList>
            <person name="Deng Y."/>
            <person name="Han X.-F."/>
            <person name="Zhang Y.-Q."/>
        </authorList>
    </citation>
    <scope>NUCLEOTIDE SEQUENCE</scope>
    <source>
        <strain evidence="2">CPCC 203386</strain>
    </source>
</reference>
<dbReference type="GO" id="GO:0016787">
    <property type="term" value="F:hydrolase activity"/>
    <property type="evidence" value="ECO:0007669"/>
    <property type="project" value="UniProtKB-KW"/>
</dbReference>
<organism evidence="2 3">
    <name type="scientific">Herbiconiux daphne</name>
    <dbReference type="NCBI Taxonomy" id="2970914"/>
    <lineage>
        <taxon>Bacteria</taxon>
        <taxon>Bacillati</taxon>
        <taxon>Actinomycetota</taxon>
        <taxon>Actinomycetes</taxon>
        <taxon>Micrococcales</taxon>
        <taxon>Microbacteriaceae</taxon>
        <taxon>Herbiconiux</taxon>
    </lineage>
</organism>
<dbReference type="PRINTS" id="PR00111">
    <property type="entry name" value="ABHYDROLASE"/>
</dbReference>
<dbReference type="Pfam" id="PF00561">
    <property type="entry name" value="Abhydrolase_1"/>
    <property type="match status" value="1"/>
</dbReference>
<keyword evidence="3" id="KW-1185">Reference proteome</keyword>
<dbReference type="PANTHER" id="PTHR43433:SF4">
    <property type="entry name" value="NON-HEME CHLOROPEROXIDASE-RELATED"/>
    <property type="match status" value="1"/>
</dbReference>
<protein>
    <submittedName>
        <fullName evidence="2">Alpha/beta hydrolase</fullName>
    </submittedName>
</protein>
<dbReference type="Proteomes" id="UP001165586">
    <property type="component" value="Unassembled WGS sequence"/>
</dbReference>
<dbReference type="Gene3D" id="3.40.50.1820">
    <property type="entry name" value="alpha/beta hydrolase"/>
    <property type="match status" value="1"/>
</dbReference>
<dbReference type="InterPro" id="IPR029058">
    <property type="entry name" value="AB_hydrolase_fold"/>
</dbReference>
<evidence type="ECO:0000313" key="3">
    <source>
        <dbReference type="Proteomes" id="UP001165586"/>
    </source>
</evidence>
<dbReference type="PANTHER" id="PTHR43433">
    <property type="entry name" value="HYDROLASE, ALPHA/BETA FOLD FAMILY PROTEIN"/>
    <property type="match status" value="1"/>
</dbReference>
<dbReference type="InterPro" id="IPR050471">
    <property type="entry name" value="AB_hydrolase"/>
</dbReference>
<accession>A0ABT2GWF5</accession>
<dbReference type="SUPFAM" id="SSF53474">
    <property type="entry name" value="alpha/beta-Hydrolases"/>
    <property type="match status" value="1"/>
</dbReference>